<reference evidence="13 14" key="1">
    <citation type="submission" date="2019-06" db="EMBL/GenBank/DDBJ databases">
        <title>Sequencing the genomes of 1000 actinobacteria strains.</title>
        <authorList>
            <person name="Klenk H.-P."/>
        </authorList>
    </citation>
    <scope>NUCLEOTIDE SEQUENCE [LARGE SCALE GENOMIC DNA]</scope>
    <source>
        <strain evidence="13 14">DSM 105492</strain>
    </source>
</reference>
<dbReference type="Proteomes" id="UP000320235">
    <property type="component" value="Unassembled WGS sequence"/>
</dbReference>
<dbReference type="CDD" id="cd00082">
    <property type="entry name" value="HisKA"/>
    <property type="match status" value="1"/>
</dbReference>
<dbReference type="PROSITE" id="PS50109">
    <property type="entry name" value="HIS_KIN"/>
    <property type="match status" value="1"/>
</dbReference>
<protein>
    <recommendedName>
        <fullName evidence="3">histidine kinase</fullName>
        <ecNumber evidence="3">2.7.13.3</ecNumber>
    </recommendedName>
</protein>
<proteinExistence type="predicted"/>
<dbReference type="InterPro" id="IPR036890">
    <property type="entry name" value="HATPase_C_sf"/>
</dbReference>
<dbReference type="GO" id="GO:0005886">
    <property type="term" value="C:plasma membrane"/>
    <property type="evidence" value="ECO:0007669"/>
    <property type="project" value="UniProtKB-SubCell"/>
</dbReference>
<dbReference type="InterPro" id="IPR003661">
    <property type="entry name" value="HisK_dim/P_dom"/>
</dbReference>
<dbReference type="InterPro" id="IPR036097">
    <property type="entry name" value="HisK_dim/P_sf"/>
</dbReference>
<dbReference type="Pfam" id="PF02518">
    <property type="entry name" value="HATPase_c"/>
    <property type="match status" value="1"/>
</dbReference>
<evidence type="ECO:0000256" key="1">
    <source>
        <dbReference type="ARBA" id="ARBA00000085"/>
    </source>
</evidence>
<dbReference type="EC" id="2.7.13.3" evidence="3"/>
<evidence type="ECO:0000256" key="4">
    <source>
        <dbReference type="ARBA" id="ARBA00022553"/>
    </source>
</evidence>
<dbReference type="SMART" id="SM00388">
    <property type="entry name" value="HisKA"/>
    <property type="match status" value="1"/>
</dbReference>
<keyword evidence="4" id="KW-0597">Phosphoprotein</keyword>
<comment type="subcellular location">
    <subcellularLocation>
        <location evidence="2">Cell membrane</location>
    </subcellularLocation>
</comment>
<dbReference type="InterPro" id="IPR004358">
    <property type="entry name" value="Sig_transdc_His_kin-like_C"/>
</dbReference>
<organism evidence="13 14">
    <name type="scientific">Microbacterium kyungheense</name>
    <dbReference type="NCBI Taxonomy" id="1263636"/>
    <lineage>
        <taxon>Bacteria</taxon>
        <taxon>Bacillati</taxon>
        <taxon>Actinomycetota</taxon>
        <taxon>Actinomycetes</taxon>
        <taxon>Micrococcales</taxon>
        <taxon>Microbacteriaceae</taxon>
        <taxon>Microbacterium</taxon>
    </lineage>
</organism>
<dbReference type="GO" id="GO:0000155">
    <property type="term" value="F:phosphorelay sensor kinase activity"/>
    <property type="evidence" value="ECO:0007669"/>
    <property type="project" value="InterPro"/>
</dbReference>
<evidence type="ECO:0000256" key="11">
    <source>
        <dbReference type="SAM" id="Phobius"/>
    </source>
</evidence>
<keyword evidence="10 11" id="KW-0472">Membrane</keyword>
<feature type="domain" description="Histidine kinase" evidence="12">
    <location>
        <begin position="118"/>
        <end position="334"/>
    </location>
</feature>
<dbReference type="PANTHER" id="PTHR45436:SF5">
    <property type="entry name" value="SENSOR HISTIDINE KINASE TRCS"/>
    <property type="match status" value="1"/>
</dbReference>
<keyword evidence="5" id="KW-0808">Transferase</keyword>
<dbReference type="Pfam" id="PF00512">
    <property type="entry name" value="HisKA"/>
    <property type="match status" value="1"/>
</dbReference>
<keyword evidence="7 13" id="KW-0418">Kinase</keyword>
<dbReference type="EMBL" id="VFPE01000002">
    <property type="protein sequence ID" value="TQM27329.1"/>
    <property type="molecule type" value="Genomic_DNA"/>
</dbReference>
<dbReference type="Gene3D" id="3.30.565.10">
    <property type="entry name" value="Histidine kinase-like ATPase, C-terminal domain"/>
    <property type="match status" value="1"/>
</dbReference>
<keyword evidence="14" id="KW-1185">Reference proteome</keyword>
<evidence type="ECO:0000313" key="14">
    <source>
        <dbReference type="Proteomes" id="UP000320235"/>
    </source>
</evidence>
<keyword evidence="9" id="KW-0902">Two-component regulatory system</keyword>
<dbReference type="InterPro" id="IPR050428">
    <property type="entry name" value="TCS_sensor_his_kinase"/>
</dbReference>
<keyword evidence="8 11" id="KW-1133">Transmembrane helix</keyword>
<evidence type="ECO:0000256" key="3">
    <source>
        <dbReference type="ARBA" id="ARBA00012438"/>
    </source>
</evidence>
<feature type="transmembrane region" description="Helical" evidence="11">
    <location>
        <begin position="22"/>
        <end position="47"/>
    </location>
</feature>
<name>A0A543F0I9_9MICO</name>
<dbReference type="SMART" id="SM00387">
    <property type="entry name" value="HATPase_c"/>
    <property type="match status" value="1"/>
</dbReference>
<dbReference type="PRINTS" id="PR00344">
    <property type="entry name" value="BCTRLSENSOR"/>
</dbReference>
<evidence type="ECO:0000256" key="5">
    <source>
        <dbReference type="ARBA" id="ARBA00022679"/>
    </source>
</evidence>
<comment type="catalytic activity">
    <reaction evidence="1">
        <text>ATP + protein L-histidine = ADP + protein N-phospho-L-histidine.</text>
        <dbReference type="EC" id="2.7.13.3"/>
    </reaction>
</comment>
<accession>A0A543F0I9</accession>
<dbReference type="AlphaFoldDB" id="A0A543F0I9"/>
<dbReference type="PANTHER" id="PTHR45436">
    <property type="entry name" value="SENSOR HISTIDINE KINASE YKOH"/>
    <property type="match status" value="1"/>
</dbReference>
<gene>
    <name evidence="13" type="ORF">FB391_1341</name>
</gene>
<dbReference type="Gene3D" id="1.10.287.130">
    <property type="match status" value="1"/>
</dbReference>
<dbReference type="SUPFAM" id="SSF55874">
    <property type="entry name" value="ATPase domain of HSP90 chaperone/DNA topoisomerase II/histidine kinase"/>
    <property type="match status" value="1"/>
</dbReference>
<comment type="caution">
    <text evidence="13">The sequence shown here is derived from an EMBL/GenBank/DDBJ whole genome shotgun (WGS) entry which is preliminary data.</text>
</comment>
<evidence type="ECO:0000259" key="12">
    <source>
        <dbReference type="PROSITE" id="PS50109"/>
    </source>
</evidence>
<evidence type="ECO:0000256" key="6">
    <source>
        <dbReference type="ARBA" id="ARBA00022692"/>
    </source>
</evidence>
<evidence type="ECO:0000256" key="10">
    <source>
        <dbReference type="ARBA" id="ARBA00023136"/>
    </source>
</evidence>
<evidence type="ECO:0000256" key="9">
    <source>
        <dbReference type="ARBA" id="ARBA00023012"/>
    </source>
</evidence>
<evidence type="ECO:0000313" key="13">
    <source>
        <dbReference type="EMBL" id="TQM27329.1"/>
    </source>
</evidence>
<dbReference type="InterPro" id="IPR005467">
    <property type="entry name" value="His_kinase_dom"/>
</dbReference>
<evidence type="ECO:0000256" key="7">
    <source>
        <dbReference type="ARBA" id="ARBA00022777"/>
    </source>
</evidence>
<dbReference type="InterPro" id="IPR003594">
    <property type="entry name" value="HATPase_dom"/>
</dbReference>
<feature type="transmembrane region" description="Helical" evidence="11">
    <location>
        <begin position="75"/>
        <end position="97"/>
    </location>
</feature>
<sequence>MRRVDAATIADRRRVQQAAVRTGLWVGAASAGVVAIVTIVIVSVVLATARPERRPPHGFDGDGPGGPQVVDVDDVVPVAIAVGLLGVVLLGLIAWYVSRRAAQPLADALEVQRRFVADASHELRTPLTTLTARIQLAQHRVDRGGDVDAVLAQLRHDAAVMDAVLTDLLVSAESAGARPQDASATVSVAEAARDAIRVIEPRASERGVTLVAEALPALHAGAEATSLTRALVALLDNAVRYSPPGSVIAVRARRAGRRIEVRVSDQGTGITGIDPEHLFERFARSDAPEADGRRGFGLGLALVSDIATRFGGSVRVESTSGDGTTFLLELPDAAHA</sequence>
<keyword evidence="6 11" id="KW-0812">Transmembrane</keyword>
<dbReference type="OrthoDB" id="9786919at2"/>
<dbReference type="SUPFAM" id="SSF47384">
    <property type="entry name" value="Homodimeric domain of signal transducing histidine kinase"/>
    <property type="match status" value="1"/>
</dbReference>
<evidence type="ECO:0000256" key="2">
    <source>
        <dbReference type="ARBA" id="ARBA00004236"/>
    </source>
</evidence>
<evidence type="ECO:0000256" key="8">
    <source>
        <dbReference type="ARBA" id="ARBA00022989"/>
    </source>
</evidence>